<dbReference type="EMBL" id="AP018165">
    <property type="protein sequence ID" value="BAX98004.1"/>
    <property type="molecule type" value="Genomic_DNA"/>
</dbReference>
<dbReference type="InterPro" id="IPR018713">
    <property type="entry name" value="MPAB/Lcp_cat_dom"/>
</dbReference>
<keyword evidence="3" id="KW-1185">Reference proteome</keyword>
<organism evidence="2 3">
    <name type="scientific">[Mycobacterium] stephanolepidis</name>
    <dbReference type="NCBI Taxonomy" id="1520670"/>
    <lineage>
        <taxon>Bacteria</taxon>
        <taxon>Bacillati</taxon>
        <taxon>Actinomycetota</taxon>
        <taxon>Actinomycetes</taxon>
        <taxon>Mycobacteriales</taxon>
        <taxon>Mycobacteriaceae</taxon>
        <taxon>Mycobacteroides</taxon>
    </lineage>
</organism>
<feature type="domain" description="ER-bound oxygenase mpaB/mpaB'/Rubber oxygenase catalytic" evidence="1">
    <location>
        <begin position="46"/>
        <end position="269"/>
    </location>
</feature>
<dbReference type="GO" id="GO:0016491">
    <property type="term" value="F:oxidoreductase activity"/>
    <property type="evidence" value="ECO:0007669"/>
    <property type="project" value="InterPro"/>
</dbReference>
<proteinExistence type="predicted"/>
<sequence length="303" mass="35752">MPTQYVQMPPGVRPRLTTDQTRIQITQYTPRWVNKKKVDPTQALDFWSAAGAAANVVMQMCWPEVGYGVAESRVESGSLMKHPWKRLRTTAQYLAVAVLGSQVERNAYRDAVNVAHRQVRSTEHSPVDYNAFNRELQLWVAACLFIFYEDTYQLLHGKMTDGQAEYFFQKAMPIGTTLQVTEDQWPSTRADFDTYWNIACERVKLDGYIRDYAMKLIDLRMINWPMRKLLAPLLRFLTIGFLAPVFREQMGLEWTDDDRRRFEHLFLFVSFVNRFIPRYLRNMNYSLLMRDLRWRLRTGRPLI</sequence>
<gene>
    <name evidence="2" type="ORF">MSTE_02695</name>
</gene>
<dbReference type="PANTHER" id="PTHR36151">
    <property type="entry name" value="BLR2777 PROTEIN"/>
    <property type="match status" value="1"/>
</dbReference>
<dbReference type="Pfam" id="PF09995">
    <property type="entry name" value="MPAB_Lcp_cat"/>
    <property type="match status" value="1"/>
</dbReference>
<dbReference type="PANTHER" id="PTHR36151:SF3">
    <property type="entry name" value="ER-BOUND OXYGENASE MPAB_MPAB'_RUBBER OXYGENASE CATALYTIC DOMAIN-CONTAINING PROTEIN"/>
    <property type="match status" value="1"/>
</dbReference>
<name>A0A1Z4EYG6_9MYCO</name>
<protein>
    <recommendedName>
        <fullName evidence="1">ER-bound oxygenase mpaB/mpaB'/Rubber oxygenase catalytic domain-containing protein</fullName>
    </recommendedName>
</protein>
<dbReference type="KEGG" id="mste:MSTE_02695"/>
<evidence type="ECO:0000313" key="3">
    <source>
        <dbReference type="Proteomes" id="UP000217954"/>
    </source>
</evidence>
<evidence type="ECO:0000259" key="1">
    <source>
        <dbReference type="Pfam" id="PF09995"/>
    </source>
</evidence>
<accession>A0A1Z4EYG6</accession>
<evidence type="ECO:0000313" key="2">
    <source>
        <dbReference type="EMBL" id="BAX98004.1"/>
    </source>
</evidence>
<dbReference type="Proteomes" id="UP000217954">
    <property type="component" value="Chromosome"/>
</dbReference>
<dbReference type="OrthoDB" id="3422701at2"/>
<reference evidence="2 3" key="2">
    <citation type="journal article" date="2017" name="Int. J. Syst. Evol. Microbiol.">
        <title>Mycobacterium stephanolepidis sp. nov., a rapidly growing species related to Mycobacterium chelonae, isolated from marine teleost fish, Stephanolepis cirrhifer.</title>
        <authorList>
            <person name="Fukano H."/>
            <person name="Wada S."/>
            <person name="Kurata O."/>
            <person name="Katayama K."/>
            <person name="Fujiwara N."/>
            <person name="Hoshino Y."/>
        </authorList>
    </citation>
    <scope>NUCLEOTIDE SEQUENCE [LARGE SCALE GENOMIC DNA]</scope>
    <source>
        <strain evidence="2 3">NJB0901</strain>
    </source>
</reference>
<dbReference type="RefSeq" id="WP_096501853.1">
    <property type="nucleotide sequence ID" value="NZ_AP018165.1"/>
</dbReference>
<reference evidence="3" key="1">
    <citation type="journal article" date="2017" name="Genome Announc.">
        <title>Complete Genome Sequence of Mycobacterium stephanolepidis.</title>
        <authorList>
            <person name="Fukano H."/>
            <person name="Yoshida M."/>
            <person name="Katayama Y."/>
            <person name="Omatsu T."/>
            <person name="Mizutani T."/>
            <person name="Kurata O."/>
            <person name="Wada S."/>
            <person name="Hoshino Y."/>
        </authorList>
    </citation>
    <scope>NUCLEOTIDE SEQUENCE [LARGE SCALE GENOMIC DNA]</scope>
    <source>
        <strain evidence="3">NJB0901</strain>
    </source>
</reference>
<dbReference type="AlphaFoldDB" id="A0A1Z4EYG6"/>